<organism evidence="10 11">
    <name type="scientific">Aleadryas rufinucha</name>
    <name type="common">rufous-naped whistler</name>
    <dbReference type="NCBI Taxonomy" id="461220"/>
    <lineage>
        <taxon>Eukaryota</taxon>
        <taxon>Metazoa</taxon>
        <taxon>Chordata</taxon>
        <taxon>Craniata</taxon>
        <taxon>Vertebrata</taxon>
        <taxon>Euteleostomi</taxon>
        <taxon>Archelosauria</taxon>
        <taxon>Archosauria</taxon>
        <taxon>Dinosauria</taxon>
        <taxon>Saurischia</taxon>
        <taxon>Theropoda</taxon>
        <taxon>Coelurosauria</taxon>
        <taxon>Aves</taxon>
        <taxon>Neognathae</taxon>
        <taxon>Neoaves</taxon>
        <taxon>Telluraves</taxon>
        <taxon>Australaves</taxon>
        <taxon>Passeriformes</taxon>
        <taxon>Corvoidea</taxon>
        <taxon>Pachycephalidae</taxon>
        <taxon>Aleadryas</taxon>
    </lineage>
</organism>
<dbReference type="InterPro" id="IPR002181">
    <property type="entry name" value="Fibrinogen_a/b/g_C_dom"/>
</dbReference>
<dbReference type="InterPro" id="IPR036056">
    <property type="entry name" value="Fibrinogen-like_C"/>
</dbReference>
<feature type="domain" description="Fibronectin type-III" evidence="8">
    <location>
        <begin position="152"/>
        <end position="241"/>
    </location>
</feature>
<dbReference type="FunFam" id="3.90.215.10:FF:000001">
    <property type="entry name" value="Tenascin isoform 1"/>
    <property type="match status" value="1"/>
</dbReference>
<comment type="subcellular location">
    <subcellularLocation>
        <location evidence="1">Secreted</location>
        <location evidence="1">Extracellular space</location>
        <location evidence="1">Extracellular matrix</location>
    </subcellularLocation>
</comment>
<keyword evidence="6" id="KW-1015">Disulfide bond</keyword>
<feature type="domain" description="Fibronectin type-III" evidence="8">
    <location>
        <begin position="516"/>
        <end position="605"/>
    </location>
</feature>
<dbReference type="PROSITE" id="PS51406">
    <property type="entry name" value="FIBRINOGEN_C_2"/>
    <property type="match status" value="1"/>
</dbReference>
<feature type="non-terminal residue" evidence="10">
    <location>
        <position position="1"/>
    </location>
</feature>
<feature type="domain" description="Fibronectin type-III" evidence="8">
    <location>
        <begin position="333"/>
        <end position="425"/>
    </location>
</feature>
<keyword evidence="5" id="KW-0677">Repeat</keyword>
<evidence type="ECO:0000256" key="6">
    <source>
        <dbReference type="ARBA" id="ARBA00023157"/>
    </source>
</evidence>
<keyword evidence="3" id="KW-0245">EGF-like domain</keyword>
<dbReference type="FunFam" id="2.60.40.10:FF:000529">
    <property type="entry name" value="Tenascin C"/>
    <property type="match status" value="1"/>
</dbReference>
<dbReference type="Pfam" id="PF00147">
    <property type="entry name" value="Fibrinogen_C"/>
    <property type="match status" value="1"/>
</dbReference>
<evidence type="ECO:0000313" key="10">
    <source>
        <dbReference type="EMBL" id="NXC52113.1"/>
    </source>
</evidence>
<feature type="non-terminal residue" evidence="10">
    <location>
        <position position="1095"/>
    </location>
</feature>
<feature type="domain" description="Fibronectin type-III" evidence="8">
    <location>
        <begin position="606"/>
        <end position="695"/>
    </location>
</feature>
<gene>
    <name evidence="10" type="primary">Tnc_0</name>
    <name evidence="10" type="ORF">ALERUF_R11454</name>
</gene>
<keyword evidence="11" id="KW-1185">Reference proteome</keyword>
<dbReference type="SUPFAM" id="SSF56496">
    <property type="entry name" value="Fibrinogen C-terminal domain-like"/>
    <property type="match status" value="1"/>
</dbReference>
<dbReference type="AlphaFoldDB" id="A0A7K8H7Z2"/>
<dbReference type="Proteomes" id="UP000557196">
    <property type="component" value="Unassembled WGS sequence"/>
</dbReference>
<evidence type="ECO:0000256" key="2">
    <source>
        <dbReference type="ARBA" id="ARBA00022530"/>
    </source>
</evidence>
<dbReference type="FunFam" id="2.60.40.10:FF:000611">
    <property type="entry name" value="Tenascin C"/>
    <property type="match status" value="1"/>
</dbReference>
<keyword evidence="2" id="KW-0964">Secreted</keyword>
<evidence type="ECO:0000259" key="8">
    <source>
        <dbReference type="PROSITE" id="PS50853"/>
    </source>
</evidence>
<reference evidence="10 11" key="1">
    <citation type="submission" date="2019-09" db="EMBL/GenBank/DDBJ databases">
        <title>Bird 10,000 Genomes (B10K) Project - Family phase.</title>
        <authorList>
            <person name="Zhang G."/>
        </authorList>
    </citation>
    <scope>NUCLEOTIDE SEQUENCE [LARGE SCALE GENOMIC DNA]</scope>
    <source>
        <strain evidence="10">B10K-DU-029-36</strain>
        <tissue evidence="10">Muscle</tissue>
    </source>
</reference>
<feature type="domain" description="Fibronectin type-III" evidence="8">
    <location>
        <begin position="242"/>
        <end position="332"/>
    </location>
</feature>
<proteinExistence type="predicted"/>
<dbReference type="SUPFAM" id="SSF49265">
    <property type="entry name" value="Fibronectin type III"/>
    <property type="match status" value="7"/>
</dbReference>
<dbReference type="SMART" id="SM00060">
    <property type="entry name" value="FN3"/>
    <property type="match status" value="9"/>
</dbReference>
<comment type="caution">
    <text evidence="10">The sequence shown here is derived from an EMBL/GenBank/DDBJ whole genome shotgun (WGS) entry which is preliminary data.</text>
</comment>
<accession>A0A7K8H7Z2</accession>
<evidence type="ECO:0000256" key="1">
    <source>
        <dbReference type="ARBA" id="ARBA00004498"/>
    </source>
</evidence>
<dbReference type="FunFam" id="2.60.40.10:FF:000398">
    <property type="entry name" value="Tenascin C"/>
    <property type="match status" value="1"/>
</dbReference>
<dbReference type="GO" id="GO:0005615">
    <property type="term" value="C:extracellular space"/>
    <property type="evidence" value="ECO:0007669"/>
    <property type="project" value="TreeGrafter"/>
</dbReference>
<dbReference type="FunFam" id="2.60.40.10:FF:000274">
    <property type="entry name" value="Tenascin C"/>
    <property type="match status" value="1"/>
</dbReference>
<feature type="domain" description="Fibronectin type-III" evidence="8">
    <location>
        <begin position="60"/>
        <end position="151"/>
    </location>
</feature>
<dbReference type="InterPro" id="IPR014716">
    <property type="entry name" value="Fibrinogen_a/b/g_C_1"/>
</dbReference>
<feature type="signal peptide" evidence="7">
    <location>
        <begin position="1"/>
        <end position="24"/>
    </location>
</feature>
<keyword evidence="4 7" id="KW-0732">Signal</keyword>
<evidence type="ECO:0000256" key="7">
    <source>
        <dbReference type="SAM" id="SignalP"/>
    </source>
</evidence>
<evidence type="ECO:0000256" key="5">
    <source>
        <dbReference type="ARBA" id="ARBA00022737"/>
    </source>
</evidence>
<evidence type="ECO:0000259" key="9">
    <source>
        <dbReference type="PROSITE" id="PS51406"/>
    </source>
</evidence>
<dbReference type="InterPro" id="IPR050991">
    <property type="entry name" value="ECM_Regulatory_Proteins"/>
</dbReference>
<dbReference type="PANTHER" id="PTHR46708:SF1">
    <property type="entry name" value="TENASCIN"/>
    <property type="match status" value="1"/>
</dbReference>
<dbReference type="Pfam" id="PF00041">
    <property type="entry name" value="fn3"/>
    <property type="match status" value="9"/>
</dbReference>
<dbReference type="PROSITE" id="PS50853">
    <property type="entry name" value="FN3"/>
    <property type="match status" value="8"/>
</dbReference>
<dbReference type="PANTHER" id="PTHR46708">
    <property type="entry name" value="TENASCIN"/>
    <property type="match status" value="1"/>
</dbReference>
<evidence type="ECO:0000313" key="11">
    <source>
        <dbReference type="Proteomes" id="UP000557196"/>
    </source>
</evidence>
<feature type="domain" description="Fibronectin type-III" evidence="8">
    <location>
        <begin position="783"/>
        <end position="871"/>
    </location>
</feature>
<evidence type="ECO:0000256" key="3">
    <source>
        <dbReference type="ARBA" id="ARBA00022536"/>
    </source>
</evidence>
<dbReference type="CDD" id="cd00087">
    <property type="entry name" value="FReD"/>
    <property type="match status" value="1"/>
</dbReference>
<name>A0A7K8H7Z2_9CORV</name>
<dbReference type="SMART" id="SM00186">
    <property type="entry name" value="FBG"/>
    <property type="match status" value="1"/>
</dbReference>
<dbReference type="NCBIfam" id="NF040941">
    <property type="entry name" value="GGGWT_bact"/>
    <property type="match status" value="1"/>
</dbReference>
<dbReference type="GO" id="GO:0030155">
    <property type="term" value="P:regulation of cell adhesion"/>
    <property type="evidence" value="ECO:0007669"/>
    <property type="project" value="TreeGrafter"/>
</dbReference>
<feature type="domain" description="Fibronectin type-III" evidence="8">
    <location>
        <begin position="696"/>
        <end position="782"/>
    </location>
</feature>
<dbReference type="Gene3D" id="3.90.215.10">
    <property type="entry name" value="Gamma Fibrinogen, chain A, domain 1"/>
    <property type="match status" value="1"/>
</dbReference>
<sequence>SAAQGGSVRTRLCLLMLPLLKAWIQSPKPAELLCLLCFQSSSMHTDNGLTLCPYPEEEPELGELSVSKTGWDGFQLTWTAADGAYENFVIQVQESGSPEEARSVTVPGALRSVDVTGLKANTPYNITLQGVTRGYRTSPLFLETTTGEQPGVAELRVSDITPESFNLSWTASNGDFDVFTIEIIDSNRLLEPMEFNLSGNSRTAHISGLSPSTDFVVYLSGTSRGFRTQAISAAATTVEEPLLSKLSVSNATSASLSLTWEAQDKAFDHFILEVRNSDFPLDSLVLTVPGDSRHSVVTNLKAATNYTVQLHGVIDGQGGQTLTAMATTEAEPQLGTLTLTNVTPDSFNLSWTTRDGPFATFVIKIRDSLAAREAQELTVPGGTRSAHISDLTDHTAYDIHIQGTTRAGVHTEPLTAFVTTEAMPPLENLTVSDMNPYGFTVSWMASENAFDNFLVVVVDSGKLLDPQEFLLSGAQRELKLKGLITGIGYEVLLYGFAKGHQTKPLSAVAVTEAEPEVDNLLVSDATPDGFRLSWTADDGVFNSFVLKIRDTKRKSDPLELIVPGHERTQDITGLKEGTEYEIELYGISSGQRSQPVNAVASTVVGSPKGISFSDITENSATVSWTPPRSRVENFRISYVPVTGGTPNVVTVEGSKTRTKLVKLVPGVDYNVSIISVKGFEESEPISGTLKTALDSPSGLVVVNITDSEALATWQPAIAAVDNYVVSYSSEEEPEVTQMVSGNTVEYDLKGLQPATEYTLSVHALKDTQRSETLSTHFTTGLDAPRDLSATEVQSEAAVISWRPPRAPVTGYLLIYESIDGRVKEVILNPETTSYSLTDLSPSTQYTVKLQALSGALRSKTIQTIFTTTGLLYPYPKDCSQALLNGEATSGLYTIYLNGDKAQPLQVFCDMGEDGGGWIVFLRRQNGKQDFYKNWNTYVAGFGDPKDEFWIGLENLHKITSQGQYELRVDLRDKGDTAYAVYDRFSVGDAKSRYRLRVDGYSGTAGDSMTYHNGRSFSTFDKDHDSAITNCALSYKGAFWYKNCHRVNLMGRYGDNSHSQGVNWFHWKGHEYSIQFAEMKLRPSSFRNLEGRRKRA</sequence>
<evidence type="ECO:0000256" key="4">
    <source>
        <dbReference type="ARBA" id="ARBA00022729"/>
    </source>
</evidence>
<dbReference type="GO" id="GO:0031175">
    <property type="term" value="P:neuron projection development"/>
    <property type="evidence" value="ECO:0007669"/>
    <property type="project" value="TreeGrafter"/>
</dbReference>
<dbReference type="InterPro" id="IPR003961">
    <property type="entry name" value="FN3_dom"/>
</dbReference>
<dbReference type="Gene3D" id="2.60.40.10">
    <property type="entry name" value="Immunoglobulins"/>
    <property type="match status" value="9"/>
</dbReference>
<keyword evidence="2" id="KW-0272">Extracellular matrix</keyword>
<protein>
    <submittedName>
        <fullName evidence="10">TENA protein</fullName>
    </submittedName>
</protein>
<dbReference type="InterPro" id="IPR013783">
    <property type="entry name" value="Ig-like_fold"/>
</dbReference>
<dbReference type="CDD" id="cd00063">
    <property type="entry name" value="FN3"/>
    <property type="match status" value="8"/>
</dbReference>
<dbReference type="EMBL" id="VZTH01000736">
    <property type="protein sequence ID" value="NXC52113.1"/>
    <property type="molecule type" value="Genomic_DNA"/>
</dbReference>
<dbReference type="InterPro" id="IPR036116">
    <property type="entry name" value="FN3_sf"/>
</dbReference>
<feature type="domain" description="Fibrinogen C-terminal" evidence="9">
    <location>
        <begin position="869"/>
        <end position="1084"/>
    </location>
</feature>
<feature type="chain" id="PRO_5029554970" evidence="7">
    <location>
        <begin position="25"/>
        <end position="1095"/>
    </location>
</feature>